<proteinExistence type="predicted"/>
<feature type="compositionally biased region" description="Polar residues" evidence="1">
    <location>
        <begin position="124"/>
        <end position="136"/>
    </location>
</feature>
<dbReference type="RefSeq" id="WP_138318820.1">
    <property type="nucleotide sequence ID" value="NZ_VCBC01000004.1"/>
</dbReference>
<keyword evidence="2" id="KW-0472">Membrane</keyword>
<evidence type="ECO:0000313" key="4">
    <source>
        <dbReference type="Proteomes" id="UP000307790"/>
    </source>
</evidence>
<evidence type="ECO:0000256" key="1">
    <source>
        <dbReference type="SAM" id="MobiDB-lite"/>
    </source>
</evidence>
<comment type="caution">
    <text evidence="3">The sequence shown here is derived from an EMBL/GenBank/DDBJ whole genome shotgun (WGS) entry which is preliminary data.</text>
</comment>
<sequence length="262" mass="29415">MKLVTTIPKSYAVPLAMALSLHCLILFLLLPKPVTIIENAQIKPKPVKIDSYLYPPSKTLPQPEVSPHEEAASHANAVPIKRTTKQFKEDRVVENTEGVERVEGFESTDTTETNINTQTDETVNRQTQSRVDTATETETKARKPLGKAVFNPYKGLDTLSSQKDQDNTNNPYQSSRGYSVFQQLPASVPISVVKPTADQIRAQNTTIVGNETIEKRDGYCYQETDLSFINDEFGKSSSFSACGESRKDKYFREFMQQVGERR</sequence>
<protein>
    <submittedName>
        <fullName evidence="3">Uncharacterized protein</fullName>
    </submittedName>
</protein>
<keyword evidence="2" id="KW-1133">Transmembrane helix</keyword>
<organism evidence="3 4">
    <name type="scientific">Thalassotalea litorea</name>
    <dbReference type="NCBI Taxonomy" id="2020715"/>
    <lineage>
        <taxon>Bacteria</taxon>
        <taxon>Pseudomonadati</taxon>
        <taxon>Pseudomonadota</taxon>
        <taxon>Gammaproteobacteria</taxon>
        <taxon>Alteromonadales</taxon>
        <taxon>Colwelliaceae</taxon>
        <taxon>Thalassotalea</taxon>
    </lineage>
</organism>
<dbReference type="AlphaFoldDB" id="A0A5R9IMJ7"/>
<keyword evidence="2" id="KW-0812">Transmembrane</keyword>
<feature type="region of interest" description="Disordered" evidence="1">
    <location>
        <begin position="117"/>
        <end position="176"/>
    </location>
</feature>
<dbReference type="EMBL" id="VCBC01000004">
    <property type="protein sequence ID" value="TLU66755.1"/>
    <property type="molecule type" value="Genomic_DNA"/>
</dbReference>
<feature type="compositionally biased region" description="Polar residues" evidence="1">
    <location>
        <begin position="158"/>
        <end position="176"/>
    </location>
</feature>
<dbReference type="OrthoDB" id="6401084at2"/>
<evidence type="ECO:0000313" key="3">
    <source>
        <dbReference type="EMBL" id="TLU66755.1"/>
    </source>
</evidence>
<name>A0A5R9IMJ7_9GAMM</name>
<gene>
    <name evidence="3" type="ORF">FE810_04400</name>
</gene>
<accession>A0A5R9IMJ7</accession>
<evidence type="ECO:0000256" key="2">
    <source>
        <dbReference type="SAM" id="Phobius"/>
    </source>
</evidence>
<dbReference type="Proteomes" id="UP000307790">
    <property type="component" value="Unassembled WGS sequence"/>
</dbReference>
<feature type="transmembrane region" description="Helical" evidence="2">
    <location>
        <begin position="12"/>
        <end position="30"/>
    </location>
</feature>
<reference evidence="3 4" key="1">
    <citation type="submission" date="2019-05" db="EMBL/GenBank/DDBJ databases">
        <title>Genome sequences of Thalassotalea litorea 1K03283.</title>
        <authorList>
            <person name="Zhang D."/>
        </authorList>
    </citation>
    <scope>NUCLEOTIDE SEQUENCE [LARGE SCALE GENOMIC DNA]</scope>
    <source>
        <strain evidence="3 4">MCCC 1K03283</strain>
    </source>
</reference>
<keyword evidence="4" id="KW-1185">Reference proteome</keyword>